<evidence type="ECO:0000313" key="3">
    <source>
        <dbReference type="Proteomes" id="UP001358614"/>
    </source>
</evidence>
<evidence type="ECO:0000313" key="2">
    <source>
        <dbReference type="EMBL" id="WWD08372.1"/>
    </source>
</evidence>
<feature type="region of interest" description="Disordered" evidence="1">
    <location>
        <begin position="1"/>
        <end position="31"/>
    </location>
</feature>
<evidence type="ECO:0000256" key="1">
    <source>
        <dbReference type="SAM" id="MobiDB-lite"/>
    </source>
</evidence>
<name>A0AAX4KPN2_9TREE</name>
<dbReference type="KEGG" id="ker:91105285"/>
<sequence length="265" mass="29173">MNSGGIDHENDDVDDRVRDGGSQNGGIFNSDWFVNPTSTAATTQSPYRLDPEMGISMGMITMPSTSIADSAVLVPQHLYFRDTLPIANSSRDNDSWEVNSDGMASCPVPSTLAFTMDPPALSTASVSTSATTTTPDPRSRIPSVFSVPPGAGRRRRKEPKESLSPSVGKGCRRCIKTDHACTLTKDDNGRLQDRFEEYTRGKTEEWEAWSMNSRARKFPVCNRCRSISERCEFEKIPGWDVVGKGGMSDYITKTNRAKLSETKSK</sequence>
<dbReference type="EMBL" id="CP144090">
    <property type="protein sequence ID" value="WWD08372.1"/>
    <property type="molecule type" value="Genomic_DNA"/>
</dbReference>
<accession>A0AAX4KPN2</accession>
<organism evidence="2 3">
    <name type="scientific">Kwoniella europaea PYCC6329</name>
    <dbReference type="NCBI Taxonomy" id="1423913"/>
    <lineage>
        <taxon>Eukaryota</taxon>
        <taxon>Fungi</taxon>
        <taxon>Dikarya</taxon>
        <taxon>Basidiomycota</taxon>
        <taxon>Agaricomycotina</taxon>
        <taxon>Tremellomycetes</taxon>
        <taxon>Tremellales</taxon>
        <taxon>Cryptococcaceae</taxon>
        <taxon>Kwoniella</taxon>
    </lineage>
</organism>
<dbReference type="AlphaFoldDB" id="A0AAX4KPN2"/>
<dbReference type="RefSeq" id="XP_066086339.1">
    <property type="nucleotide sequence ID" value="XM_066230242.1"/>
</dbReference>
<keyword evidence="3" id="KW-1185">Reference proteome</keyword>
<evidence type="ECO:0008006" key="4">
    <source>
        <dbReference type="Google" id="ProtNLM"/>
    </source>
</evidence>
<reference evidence="2 3" key="1">
    <citation type="submission" date="2024-01" db="EMBL/GenBank/DDBJ databases">
        <title>Comparative genomics of Cryptococcus and Kwoniella reveals pathogenesis evolution and contrasting modes of karyotype evolution via chromosome fusion or intercentromeric recombination.</title>
        <authorList>
            <person name="Coelho M.A."/>
            <person name="David-Palma M."/>
            <person name="Shea T."/>
            <person name="Bowers K."/>
            <person name="McGinley-Smith S."/>
            <person name="Mohammad A.W."/>
            <person name="Gnirke A."/>
            <person name="Yurkov A.M."/>
            <person name="Nowrousian M."/>
            <person name="Sun S."/>
            <person name="Cuomo C.A."/>
            <person name="Heitman J."/>
        </authorList>
    </citation>
    <scope>NUCLEOTIDE SEQUENCE [LARGE SCALE GENOMIC DNA]</scope>
    <source>
        <strain evidence="2 3">PYCC6329</strain>
    </source>
</reference>
<feature type="compositionally biased region" description="Low complexity" evidence="1">
    <location>
        <begin position="122"/>
        <end position="134"/>
    </location>
</feature>
<gene>
    <name evidence="2" type="ORF">V865_006484</name>
</gene>
<proteinExistence type="predicted"/>
<dbReference type="GeneID" id="91105285"/>
<feature type="region of interest" description="Disordered" evidence="1">
    <location>
        <begin position="122"/>
        <end position="169"/>
    </location>
</feature>
<protein>
    <recommendedName>
        <fullName evidence="4">Zn(2)-C6 fungal-type domain-containing protein</fullName>
    </recommendedName>
</protein>
<dbReference type="Proteomes" id="UP001358614">
    <property type="component" value="Chromosome 2"/>
</dbReference>